<dbReference type="Pfam" id="PF00173">
    <property type="entry name" value="Cyt-b5"/>
    <property type="match status" value="1"/>
</dbReference>
<evidence type="ECO:0000256" key="3">
    <source>
        <dbReference type="ARBA" id="ARBA00022670"/>
    </source>
</evidence>
<dbReference type="OrthoDB" id="7464992at2759"/>
<comment type="caution">
    <text evidence="12">The sequence shown here is derived from an EMBL/GenBank/DDBJ whole genome shotgun (WGS) entry which is preliminary data.</text>
</comment>
<sequence length="494" mass="54366">MFTTARLARVSRNGLLRASPRASSLTAAEPCLACALPIARRTLCSSSPRHRQGRGPLYEKSEKQTEHVTGTWERPSDFQRPRRHPSDPWTAYRSGHGDGSGPPPPPPRRTAREAASGPESKAAVGLVVLAAMAFYVWNSQTVPLTGRSRFNFLSDEVAEWMHPRAVQSILNQIYAQGGTVLPDDNIRTRIVKNVMRRLIPVSGLSHLQWEIYVIADDSQANAFVLPGGKVFVFSGLLNMAGNDDALAAVLGHEIAHQTASHTAERLSLAWVGNFTTGALFFLVGALPGLALFGIWTATGAFVIPELMYELPMSRTHEYEADHIGLMMMAEACYDPRAAIPFWQRMSQQGQEVDEMLSTHPSNDHRVAKLAKLMPEAMTKREQSDCKGTESLQRHPDTITSTTVAKNTVSMSDKTFATAEVSKHKDKDNGIWLIIEGAVYDVTNFVDEHPGGARVIQRMGGKDATKAFWKYHGESVLAKYGEKFKIGTVTESAKL</sequence>
<keyword evidence="5" id="KW-0378">Hydrolase</keyword>
<dbReference type="GO" id="GO:0046872">
    <property type="term" value="F:metal ion binding"/>
    <property type="evidence" value="ECO:0007669"/>
    <property type="project" value="UniProtKB-UniRule"/>
</dbReference>
<gene>
    <name evidence="12" type="ORF">LEL_00011</name>
</gene>
<keyword evidence="9" id="KW-0472">Membrane</keyword>
<dbReference type="GO" id="GO:0006515">
    <property type="term" value="P:protein quality control for misfolded or incompletely synthesized proteins"/>
    <property type="evidence" value="ECO:0007669"/>
    <property type="project" value="TreeGrafter"/>
</dbReference>
<accession>A0A162KKI8</accession>
<dbReference type="CDD" id="cd07331">
    <property type="entry name" value="M48C_Oma1_like"/>
    <property type="match status" value="1"/>
</dbReference>
<feature type="domain" description="Cytochrome b5 heme-binding" evidence="11">
    <location>
        <begin position="412"/>
        <end position="489"/>
    </location>
</feature>
<keyword evidence="8" id="KW-0482">Metalloprotease</keyword>
<dbReference type="Proteomes" id="UP000076881">
    <property type="component" value="Unassembled WGS sequence"/>
</dbReference>
<keyword evidence="7 9" id="KW-0408">Iron</keyword>
<evidence type="ECO:0000256" key="4">
    <source>
        <dbReference type="ARBA" id="ARBA00022723"/>
    </source>
</evidence>
<comment type="cofactor">
    <cofactor evidence="1">
        <name>Zn(2+)</name>
        <dbReference type="ChEBI" id="CHEBI:29105"/>
    </cofactor>
</comment>
<dbReference type="InterPro" id="IPR001915">
    <property type="entry name" value="Peptidase_M48"/>
</dbReference>
<feature type="region of interest" description="Disordered" evidence="10">
    <location>
        <begin position="46"/>
        <end position="117"/>
    </location>
</feature>
<keyword evidence="9" id="KW-1133">Transmembrane helix</keyword>
<dbReference type="PANTHER" id="PTHR22726:SF1">
    <property type="entry name" value="METALLOENDOPEPTIDASE OMA1, MITOCHONDRIAL"/>
    <property type="match status" value="1"/>
</dbReference>
<feature type="transmembrane region" description="Helical" evidence="9">
    <location>
        <begin position="278"/>
        <end position="303"/>
    </location>
</feature>
<dbReference type="STRING" id="1081108.A0A162KKI8"/>
<keyword evidence="6" id="KW-0862">Zinc</keyword>
<keyword evidence="13" id="KW-1185">Reference proteome</keyword>
<dbReference type="InterPro" id="IPR001199">
    <property type="entry name" value="Cyt_B5-like_heme/steroid-bd"/>
</dbReference>
<keyword evidence="3" id="KW-0645">Protease</keyword>
<feature type="compositionally biased region" description="Basic and acidic residues" evidence="10">
    <location>
        <begin position="74"/>
        <end position="86"/>
    </location>
</feature>
<evidence type="ECO:0000256" key="1">
    <source>
        <dbReference type="ARBA" id="ARBA00001947"/>
    </source>
</evidence>
<feature type="compositionally biased region" description="Basic and acidic residues" evidence="10">
    <location>
        <begin position="57"/>
        <end position="66"/>
    </location>
</feature>
<keyword evidence="2 9" id="KW-0349">Heme</keyword>
<evidence type="ECO:0000256" key="2">
    <source>
        <dbReference type="ARBA" id="ARBA00022617"/>
    </source>
</evidence>
<evidence type="ECO:0000256" key="5">
    <source>
        <dbReference type="ARBA" id="ARBA00022801"/>
    </source>
</evidence>
<dbReference type="Gene3D" id="3.10.120.10">
    <property type="entry name" value="Cytochrome b5-like heme/steroid binding domain"/>
    <property type="match status" value="1"/>
</dbReference>
<reference evidence="12 13" key="1">
    <citation type="journal article" date="2016" name="Genome Biol. Evol.">
        <title>Divergent and convergent evolution of fungal pathogenicity.</title>
        <authorList>
            <person name="Shang Y."/>
            <person name="Xiao G."/>
            <person name="Zheng P."/>
            <person name="Cen K."/>
            <person name="Zhan S."/>
            <person name="Wang C."/>
        </authorList>
    </citation>
    <scope>NUCLEOTIDE SEQUENCE [LARGE SCALE GENOMIC DNA]</scope>
    <source>
        <strain evidence="12 13">RCEF 1005</strain>
    </source>
</reference>
<dbReference type="EMBL" id="AZHF01000001">
    <property type="protein sequence ID" value="OAA80466.1"/>
    <property type="molecule type" value="Genomic_DNA"/>
</dbReference>
<dbReference type="GO" id="GO:0004222">
    <property type="term" value="F:metalloendopeptidase activity"/>
    <property type="evidence" value="ECO:0007669"/>
    <property type="project" value="InterPro"/>
</dbReference>
<dbReference type="PANTHER" id="PTHR22726">
    <property type="entry name" value="METALLOENDOPEPTIDASE OMA1"/>
    <property type="match status" value="1"/>
</dbReference>
<evidence type="ECO:0000259" key="11">
    <source>
        <dbReference type="PROSITE" id="PS50255"/>
    </source>
</evidence>
<evidence type="ECO:0000256" key="7">
    <source>
        <dbReference type="ARBA" id="ARBA00023004"/>
    </source>
</evidence>
<protein>
    <submittedName>
        <fullName evidence="12">Mitochondrial metalloendopeptidase OMA1</fullName>
    </submittedName>
</protein>
<organism evidence="12 13">
    <name type="scientific">Akanthomyces lecanii RCEF 1005</name>
    <dbReference type="NCBI Taxonomy" id="1081108"/>
    <lineage>
        <taxon>Eukaryota</taxon>
        <taxon>Fungi</taxon>
        <taxon>Dikarya</taxon>
        <taxon>Ascomycota</taxon>
        <taxon>Pezizomycotina</taxon>
        <taxon>Sordariomycetes</taxon>
        <taxon>Hypocreomycetidae</taxon>
        <taxon>Hypocreales</taxon>
        <taxon>Cordycipitaceae</taxon>
        <taxon>Akanthomyces</taxon>
        <taxon>Cordyceps confragosa</taxon>
    </lineage>
</organism>
<comment type="similarity">
    <text evidence="9">Belongs to the cytochrome b5 family.</text>
</comment>
<dbReference type="AlphaFoldDB" id="A0A162KKI8"/>
<dbReference type="PROSITE" id="PS50255">
    <property type="entry name" value="CYTOCHROME_B5_2"/>
    <property type="match status" value="1"/>
</dbReference>
<dbReference type="InterPro" id="IPR051156">
    <property type="entry name" value="Mito/Outer_Membr_Metalloprot"/>
</dbReference>
<name>A0A162KKI8_CORDF</name>
<dbReference type="SUPFAM" id="SSF55856">
    <property type="entry name" value="Cytochrome b5-like heme/steroid binding domain"/>
    <property type="match status" value="1"/>
</dbReference>
<dbReference type="InterPro" id="IPR036400">
    <property type="entry name" value="Cyt_B5-like_heme/steroid_sf"/>
</dbReference>
<evidence type="ECO:0000256" key="6">
    <source>
        <dbReference type="ARBA" id="ARBA00022833"/>
    </source>
</evidence>
<evidence type="ECO:0000256" key="9">
    <source>
        <dbReference type="RuleBase" id="RU362121"/>
    </source>
</evidence>
<keyword evidence="9" id="KW-0812">Transmembrane</keyword>
<evidence type="ECO:0000256" key="8">
    <source>
        <dbReference type="ARBA" id="ARBA00023049"/>
    </source>
</evidence>
<dbReference type="GO" id="GO:0020037">
    <property type="term" value="F:heme binding"/>
    <property type="evidence" value="ECO:0007669"/>
    <property type="project" value="UniProtKB-UniRule"/>
</dbReference>
<dbReference type="PROSITE" id="PS00191">
    <property type="entry name" value="CYTOCHROME_B5_1"/>
    <property type="match status" value="1"/>
</dbReference>
<dbReference type="Gene3D" id="3.30.2010.10">
    <property type="entry name" value="Metalloproteases ('zincins'), catalytic domain"/>
    <property type="match status" value="1"/>
</dbReference>
<dbReference type="Pfam" id="PF01435">
    <property type="entry name" value="Peptidase_M48"/>
    <property type="match status" value="1"/>
</dbReference>
<evidence type="ECO:0000313" key="12">
    <source>
        <dbReference type="EMBL" id="OAA80466.1"/>
    </source>
</evidence>
<keyword evidence="4 9" id="KW-0479">Metal-binding</keyword>
<proteinExistence type="inferred from homology"/>
<dbReference type="FunFam" id="3.10.120.10:FF:000007">
    <property type="entry name" value="Sulfite oxidase, mitochondrial"/>
    <property type="match status" value="1"/>
</dbReference>
<dbReference type="SMART" id="SM01117">
    <property type="entry name" value="Cyt-b5"/>
    <property type="match status" value="1"/>
</dbReference>
<evidence type="ECO:0000256" key="10">
    <source>
        <dbReference type="SAM" id="MobiDB-lite"/>
    </source>
</evidence>
<dbReference type="GO" id="GO:0005743">
    <property type="term" value="C:mitochondrial inner membrane"/>
    <property type="evidence" value="ECO:0007669"/>
    <property type="project" value="TreeGrafter"/>
</dbReference>
<evidence type="ECO:0000313" key="13">
    <source>
        <dbReference type="Proteomes" id="UP000076881"/>
    </source>
</evidence>
<dbReference type="GO" id="GO:0034982">
    <property type="term" value="P:mitochondrial protein processing"/>
    <property type="evidence" value="ECO:0007669"/>
    <property type="project" value="TreeGrafter"/>
</dbReference>
<dbReference type="InterPro" id="IPR018506">
    <property type="entry name" value="Cyt_B5_heme-BS"/>
</dbReference>